<keyword evidence="2" id="KW-0732">Signal</keyword>
<gene>
    <name evidence="3" type="ORF">HWI92_21490</name>
</gene>
<dbReference type="Gene3D" id="3.60.15.10">
    <property type="entry name" value="Ribonuclease Z/Hydroxyacylglutathione hydrolase-like"/>
    <property type="match status" value="1"/>
</dbReference>
<dbReference type="RefSeq" id="WP_229248439.1">
    <property type="nucleotide sequence ID" value="NZ_CP056775.1"/>
</dbReference>
<evidence type="ECO:0000313" key="3">
    <source>
        <dbReference type="EMBL" id="QRR03305.1"/>
    </source>
</evidence>
<dbReference type="PANTHER" id="PTHR28283:SF1">
    <property type="entry name" value="3',5'-CYCLIC-NUCLEOTIDE PHOSPHODIESTERASE 1"/>
    <property type="match status" value="1"/>
</dbReference>
<evidence type="ECO:0000256" key="2">
    <source>
        <dbReference type="SAM" id="SignalP"/>
    </source>
</evidence>
<keyword evidence="1" id="KW-0114">cAMP</keyword>
<dbReference type="EMBL" id="CP056775">
    <property type="protein sequence ID" value="QRR03305.1"/>
    <property type="molecule type" value="Genomic_DNA"/>
</dbReference>
<dbReference type="CDD" id="cd07735">
    <property type="entry name" value="class_II_PDE_MBL-fold"/>
    <property type="match status" value="1"/>
</dbReference>
<protein>
    <submittedName>
        <fullName evidence="3">3',5'-cyclic-nucleotide phosphodiesterase</fullName>
    </submittedName>
</protein>
<evidence type="ECO:0000256" key="1">
    <source>
        <dbReference type="PIRNR" id="PIRNR000962"/>
    </source>
</evidence>
<evidence type="ECO:0000313" key="4">
    <source>
        <dbReference type="Proteomes" id="UP000612680"/>
    </source>
</evidence>
<name>A0ABX7IBE9_9BACT</name>
<reference evidence="3 4" key="1">
    <citation type="submission" date="2020-06" db="EMBL/GenBank/DDBJ databases">
        <title>Dyadobacter sandarakinus sp. nov., isolated from the soil of the Arctic Yellow River Station.</title>
        <authorList>
            <person name="Zhang Y."/>
            <person name="Peng F."/>
        </authorList>
    </citation>
    <scope>NUCLEOTIDE SEQUENCE [LARGE SCALE GENOMIC DNA]</scope>
    <source>
        <strain evidence="3 4">Q3-56</strain>
    </source>
</reference>
<dbReference type="SUPFAM" id="SSF56281">
    <property type="entry name" value="Metallo-hydrolase/oxidoreductase"/>
    <property type="match status" value="1"/>
</dbReference>
<feature type="signal peptide" evidence="2">
    <location>
        <begin position="1"/>
        <end position="25"/>
    </location>
</feature>
<comment type="similarity">
    <text evidence="1">Belongs to the cyclic nucleotide phosphodiesterase class-II family.</text>
</comment>
<feature type="chain" id="PRO_5045659072" evidence="2">
    <location>
        <begin position="26"/>
        <end position="321"/>
    </location>
</feature>
<dbReference type="PIRSF" id="PIRSF000962">
    <property type="entry name" value="Cyc_nuc_PDEase"/>
    <property type="match status" value="1"/>
</dbReference>
<dbReference type="PRINTS" id="PR00388">
    <property type="entry name" value="PDIESTERASE2"/>
</dbReference>
<dbReference type="InterPro" id="IPR000396">
    <property type="entry name" value="Pdiesterase2"/>
</dbReference>
<organism evidence="3 4">
    <name type="scientific">Dyadobacter sandarakinus</name>
    <dbReference type="NCBI Taxonomy" id="2747268"/>
    <lineage>
        <taxon>Bacteria</taxon>
        <taxon>Pseudomonadati</taxon>
        <taxon>Bacteroidota</taxon>
        <taxon>Cytophagia</taxon>
        <taxon>Cytophagales</taxon>
        <taxon>Spirosomataceae</taxon>
        <taxon>Dyadobacter</taxon>
    </lineage>
</organism>
<proteinExistence type="inferred from homology"/>
<dbReference type="Pfam" id="PF02112">
    <property type="entry name" value="PDEase_II"/>
    <property type="match status" value="1"/>
</dbReference>
<keyword evidence="4" id="KW-1185">Reference proteome</keyword>
<dbReference type="InterPro" id="IPR036866">
    <property type="entry name" value="RibonucZ/Hydroxyglut_hydro"/>
</dbReference>
<dbReference type="Proteomes" id="UP000612680">
    <property type="component" value="Chromosome"/>
</dbReference>
<dbReference type="PANTHER" id="PTHR28283">
    <property type="entry name" value="3',5'-CYCLIC-NUCLEOTIDE PHOSPHODIESTERASE 1"/>
    <property type="match status" value="1"/>
</dbReference>
<accession>A0ABX7IBE9</accession>
<keyword evidence="1" id="KW-0378">Hydrolase</keyword>
<sequence>MRQFRLRSRLILLCLFFTSSAGAYAQKGFRVVPLGVKGGVDDGNLSAYMVAPARSSEYICLDAGTVSGGIQKAVQQGVFKIPAQAVLKQYLKAYFISHPHLDHVSGMIVTSVEDTAKSVYGFPACINTLRDHYFNWQSWPNLTSAGALPALNKFRYETLTEAQEIAVPGTGMQVTPFRLSHTEPYESAAFLVRHQDEYLLYFGDTGPDVIEGKGRMKKVWDAAAPLLKAGRLKGVFLEVSYPNAQPDSKLYGHLTPRWFMQELQVLADLAGQELLKGLPVIVTHIKPAGKNEGIIRQELAADNHLKVKLIFPRQGEAVLLR</sequence>